<gene>
    <name evidence="5" type="ORF">SPIL2461_LOCUS15268</name>
</gene>
<feature type="compositionally biased region" description="Basic and acidic residues" evidence="3">
    <location>
        <begin position="873"/>
        <end position="883"/>
    </location>
</feature>
<evidence type="ECO:0000259" key="4">
    <source>
        <dbReference type="Pfam" id="PF17177"/>
    </source>
</evidence>
<feature type="repeat" description="PPR" evidence="2">
    <location>
        <begin position="312"/>
        <end position="346"/>
    </location>
</feature>
<feature type="repeat" description="PPR" evidence="2">
    <location>
        <begin position="629"/>
        <end position="663"/>
    </location>
</feature>
<feature type="repeat" description="PPR" evidence="2">
    <location>
        <begin position="734"/>
        <end position="768"/>
    </location>
</feature>
<dbReference type="Pfam" id="PF13041">
    <property type="entry name" value="PPR_2"/>
    <property type="match status" value="1"/>
</dbReference>
<dbReference type="OrthoDB" id="433502at2759"/>
<feature type="repeat" description="PPR" evidence="2">
    <location>
        <begin position="664"/>
        <end position="698"/>
    </location>
</feature>
<accession>A0A812U9Y8</accession>
<dbReference type="PANTHER" id="PTHR47447:SF17">
    <property type="entry name" value="OS12G0638900 PROTEIN"/>
    <property type="match status" value="1"/>
</dbReference>
<feature type="domain" description="PROP1-like PPR" evidence="4">
    <location>
        <begin position="260"/>
        <end position="371"/>
    </location>
</feature>
<feature type="repeat" description="PPR" evidence="2">
    <location>
        <begin position="699"/>
        <end position="733"/>
    </location>
</feature>
<feature type="repeat" description="PPR" evidence="2">
    <location>
        <begin position="393"/>
        <end position="427"/>
    </location>
</feature>
<feature type="region of interest" description="Disordered" evidence="3">
    <location>
        <begin position="1"/>
        <end position="32"/>
    </location>
</feature>
<feature type="repeat" description="PPR" evidence="2">
    <location>
        <begin position="277"/>
        <end position="311"/>
    </location>
</feature>
<dbReference type="Proteomes" id="UP000649617">
    <property type="component" value="Unassembled WGS sequence"/>
</dbReference>
<dbReference type="Pfam" id="PF01535">
    <property type="entry name" value="PPR"/>
    <property type="match status" value="4"/>
</dbReference>
<dbReference type="EMBL" id="CAJNIZ010036780">
    <property type="protein sequence ID" value="CAE7567605.1"/>
    <property type="molecule type" value="Genomic_DNA"/>
</dbReference>
<evidence type="ECO:0000256" key="1">
    <source>
        <dbReference type="ARBA" id="ARBA00022737"/>
    </source>
</evidence>
<comment type="caution">
    <text evidence="5">The sequence shown here is derived from an EMBL/GenBank/DDBJ whole genome shotgun (WGS) entry which is preliminary data.</text>
</comment>
<keyword evidence="1" id="KW-0677">Repeat</keyword>
<dbReference type="PANTHER" id="PTHR47447">
    <property type="entry name" value="OS03G0856100 PROTEIN"/>
    <property type="match status" value="1"/>
</dbReference>
<organism evidence="5 6">
    <name type="scientific">Symbiodinium pilosum</name>
    <name type="common">Dinoflagellate</name>
    <dbReference type="NCBI Taxonomy" id="2952"/>
    <lineage>
        <taxon>Eukaryota</taxon>
        <taxon>Sar</taxon>
        <taxon>Alveolata</taxon>
        <taxon>Dinophyceae</taxon>
        <taxon>Suessiales</taxon>
        <taxon>Symbiodiniaceae</taxon>
        <taxon>Symbiodinium</taxon>
    </lineage>
</organism>
<evidence type="ECO:0000313" key="6">
    <source>
        <dbReference type="Proteomes" id="UP000649617"/>
    </source>
</evidence>
<feature type="compositionally biased region" description="Polar residues" evidence="3">
    <location>
        <begin position="919"/>
        <end position="928"/>
    </location>
</feature>
<feature type="compositionally biased region" description="Basic and acidic residues" evidence="3">
    <location>
        <begin position="1"/>
        <end position="29"/>
    </location>
</feature>
<reference evidence="5" key="1">
    <citation type="submission" date="2021-02" db="EMBL/GenBank/DDBJ databases">
        <authorList>
            <person name="Dougan E. K."/>
            <person name="Rhodes N."/>
            <person name="Thang M."/>
            <person name="Chan C."/>
        </authorList>
    </citation>
    <scope>NUCLEOTIDE SEQUENCE</scope>
</reference>
<dbReference type="SUPFAM" id="SSF48452">
    <property type="entry name" value="TPR-like"/>
    <property type="match status" value="1"/>
</dbReference>
<dbReference type="InterPro" id="IPR011990">
    <property type="entry name" value="TPR-like_helical_dom_sf"/>
</dbReference>
<dbReference type="InterPro" id="IPR033443">
    <property type="entry name" value="PROP1-like_PPR_dom"/>
</dbReference>
<keyword evidence="6" id="KW-1185">Reference proteome</keyword>
<dbReference type="PROSITE" id="PS51375">
    <property type="entry name" value="PPR"/>
    <property type="match status" value="8"/>
</dbReference>
<proteinExistence type="predicted"/>
<evidence type="ECO:0000256" key="2">
    <source>
        <dbReference type="PROSITE-ProRule" id="PRU00708"/>
    </source>
</evidence>
<dbReference type="NCBIfam" id="TIGR00756">
    <property type="entry name" value="PPR"/>
    <property type="match status" value="8"/>
</dbReference>
<feature type="repeat" description="PPR" evidence="2">
    <location>
        <begin position="804"/>
        <end position="838"/>
    </location>
</feature>
<dbReference type="Pfam" id="PF17177">
    <property type="entry name" value="PPR_long"/>
    <property type="match status" value="1"/>
</dbReference>
<name>A0A812U9Y8_SYMPI</name>
<dbReference type="AlphaFoldDB" id="A0A812U9Y8"/>
<evidence type="ECO:0000256" key="3">
    <source>
        <dbReference type="SAM" id="MobiDB-lite"/>
    </source>
</evidence>
<sequence>METKRTTDAQEATESRRNDARERLQKERQTAGVHTTVMEEDCSCMVRRVELREEATRRRLEEFTEGPVTALERTTQLWHKQSDRKSLCDKVSLEQTAWVLGHHFKSRWNYTPSVDDKVANILQGCLHGRTFEPDLTAKTTVGVHMAFLQPCLPALEVGYFEGDRRAMVCILVDLRCSGFPLKGGWQANLAGVAVGVAALHSQAGPAARGASKNLLRRLRVEQRSQLDDRKVSNLVEEPPSASLPDGEDNIEALLSEGQTEAARALVEDMVANMVTPSTSSYSSVINACSKEGRVDDAALLLAKLKAMEVAPDVVSHGSVIEGFAKAGRPEDIGRLMDDMDEDGVEVDVVMHNSMIKALLQTGRVDDAFDWLVSMMAPQAADSERPRSPPVRPNKWSYNLVVRALAKQGRSGAVSALLKTMDQMQVEPSIQIHDRILRGLLSAGKKMEAYRWLRQTIRMSSTRSGLEYDTQFVTVALDVCMKTGNYAEAFAWLSGMQDAGLDPPTEGRGAASFFVKAVTVCAKANKLADGLDWLQRAESLDLQVEPDQDGRASKGPRGIPLRTAYVVLMQAFARARDKEEAKDLLVRLEEQEGRIDLMARTTLIEELSCHGNPKEARDMANKLQEDGNLSVYMFGRVISACAKADQADEAIKWFDNMVTFSFDPDAVAWNGIINACARVGRVAEAEMWLGEMEASGVTPDVFSYTTVINACAQTDRPQEAKRWLTQMQEAKVNPNAVTYSSTINALTKANQVEDAIEVLVGMEEASFKPDASAYARIITGLARSNRDMEAAAWLQTMTEANHSPNTPVYNWVISACKRKRNPDLAESMMRQMLANGHMPNNFSVNSLRVLLGKERFQQLQAELPRLRRLAAKVAQERRQKKREDEGSDNVPDWDDPKLQLGQKRQRRAPSWQRKKFDNFSEPNAIQTPP</sequence>
<dbReference type="Gene3D" id="1.25.40.10">
    <property type="entry name" value="Tetratricopeptide repeat domain"/>
    <property type="match status" value="4"/>
</dbReference>
<feature type="region of interest" description="Disordered" evidence="3">
    <location>
        <begin position="873"/>
        <end position="928"/>
    </location>
</feature>
<dbReference type="InterPro" id="IPR002885">
    <property type="entry name" value="PPR_rpt"/>
</dbReference>
<protein>
    <recommendedName>
        <fullName evidence="4">PROP1-like PPR domain-containing protein</fullName>
    </recommendedName>
</protein>
<evidence type="ECO:0000313" key="5">
    <source>
        <dbReference type="EMBL" id="CAE7567605.1"/>
    </source>
</evidence>